<dbReference type="AlphaFoldDB" id="A0AA40APM5"/>
<keyword evidence="3" id="KW-1185">Reference proteome</keyword>
<feature type="region of interest" description="Disordered" evidence="1">
    <location>
        <begin position="123"/>
        <end position="150"/>
    </location>
</feature>
<name>A0AA40APM5_9PEZI</name>
<organism evidence="2 3">
    <name type="scientific">Lasiosphaeris hirsuta</name>
    <dbReference type="NCBI Taxonomy" id="260670"/>
    <lineage>
        <taxon>Eukaryota</taxon>
        <taxon>Fungi</taxon>
        <taxon>Dikarya</taxon>
        <taxon>Ascomycota</taxon>
        <taxon>Pezizomycotina</taxon>
        <taxon>Sordariomycetes</taxon>
        <taxon>Sordariomycetidae</taxon>
        <taxon>Sordariales</taxon>
        <taxon>Lasiosphaeriaceae</taxon>
        <taxon>Lasiosphaeris</taxon>
    </lineage>
</organism>
<proteinExistence type="predicted"/>
<evidence type="ECO:0000313" key="2">
    <source>
        <dbReference type="EMBL" id="KAK0719684.1"/>
    </source>
</evidence>
<feature type="compositionally biased region" description="Pro residues" evidence="1">
    <location>
        <begin position="376"/>
        <end position="390"/>
    </location>
</feature>
<sequence>MSSPIKPLEPGRSANQGPPNQEVTTPTTGRILDRGMEGRAIPHSLSSNLGQQSPSPLRSSPLTKPPGTSVREIVNWIEQASGSPRGPEQPKPQLVTRGGTSEVPAIIVTNDNVQSSENDVFFGRSDLRTNTSSASEESPRKAQTIERPHVLPIHPTFVTRSSIGDQDQSEVCSLTLCKHKEYLNNRPLGRCLDYLEQDQELKEKENETNTKKMDEKNSQQQQRAPAPVPAPISETQPSSPVEMLDSLMRELEALDFEKEYFEKDKLAMEKLEKDKLAKDKREKDDSKKETSEKRDPKEVKAFWDNVRAQLWIDDDEIYGDSSSAEDSEKGEGEMTPADDKRHEKGGRDGEDGGDELTPTGPSFPTRKSDGSDKPKPAPCPTRLPPPPPTPVLAAKKFSEHDLVFQSEPFPSWDPSSPSAYSPAESPQLGVSPPTVVVATPAVFTSLEDMYPEPELPSSFYTSQGRLPSSPPFAPNRAVDAGDSFLPRRPSQAASHSRHNLSRGPIGVARPRAPSSVYSRKDSDPAHSGPVPVPPRHAVTPSPNFPPALRRMTTEEKIEEIDAFFNKEMA</sequence>
<feature type="compositionally biased region" description="Basic and acidic residues" evidence="1">
    <location>
        <begin position="271"/>
        <end position="301"/>
    </location>
</feature>
<feature type="compositionally biased region" description="Basic and acidic residues" evidence="1">
    <location>
        <begin position="202"/>
        <end position="217"/>
    </location>
</feature>
<evidence type="ECO:0000313" key="3">
    <source>
        <dbReference type="Proteomes" id="UP001172102"/>
    </source>
</evidence>
<feature type="region of interest" description="Disordered" evidence="1">
    <location>
        <begin position="450"/>
        <end position="551"/>
    </location>
</feature>
<protein>
    <submittedName>
        <fullName evidence="2">Uncharacterized protein</fullName>
    </submittedName>
</protein>
<feature type="compositionally biased region" description="Low complexity" evidence="1">
    <location>
        <begin position="53"/>
        <end position="66"/>
    </location>
</feature>
<feature type="compositionally biased region" description="Basic and acidic residues" evidence="1">
    <location>
        <begin position="326"/>
        <end position="350"/>
    </location>
</feature>
<comment type="caution">
    <text evidence="2">The sequence shown here is derived from an EMBL/GenBank/DDBJ whole genome shotgun (WGS) entry which is preliminary data.</text>
</comment>
<accession>A0AA40APM5</accession>
<dbReference type="EMBL" id="JAUKUA010000003">
    <property type="protein sequence ID" value="KAK0719684.1"/>
    <property type="molecule type" value="Genomic_DNA"/>
</dbReference>
<feature type="compositionally biased region" description="Basic and acidic residues" evidence="1">
    <location>
        <begin position="366"/>
        <end position="375"/>
    </location>
</feature>
<feature type="compositionally biased region" description="Low complexity" evidence="1">
    <location>
        <begin position="410"/>
        <end position="434"/>
    </location>
</feature>
<gene>
    <name evidence="2" type="ORF">B0H67DRAFT_608522</name>
</gene>
<feature type="compositionally biased region" description="Basic and acidic residues" evidence="1">
    <location>
        <begin position="137"/>
        <end position="149"/>
    </location>
</feature>
<feature type="compositionally biased region" description="Polar residues" evidence="1">
    <location>
        <begin position="13"/>
        <end position="28"/>
    </location>
</feature>
<dbReference type="Proteomes" id="UP001172102">
    <property type="component" value="Unassembled WGS sequence"/>
</dbReference>
<evidence type="ECO:0000256" key="1">
    <source>
        <dbReference type="SAM" id="MobiDB-lite"/>
    </source>
</evidence>
<feature type="region of interest" description="Disordered" evidence="1">
    <location>
        <begin position="202"/>
        <end position="240"/>
    </location>
</feature>
<feature type="region of interest" description="Disordered" evidence="1">
    <location>
        <begin position="1"/>
        <end position="100"/>
    </location>
</feature>
<feature type="region of interest" description="Disordered" evidence="1">
    <location>
        <begin position="271"/>
        <end position="434"/>
    </location>
</feature>
<reference evidence="2" key="1">
    <citation type="submission" date="2023-06" db="EMBL/GenBank/DDBJ databases">
        <title>Genome-scale phylogeny and comparative genomics of the fungal order Sordariales.</title>
        <authorList>
            <consortium name="Lawrence Berkeley National Laboratory"/>
            <person name="Hensen N."/>
            <person name="Bonometti L."/>
            <person name="Westerberg I."/>
            <person name="Brannstrom I.O."/>
            <person name="Guillou S."/>
            <person name="Cros-Aarteil S."/>
            <person name="Calhoun S."/>
            <person name="Haridas S."/>
            <person name="Kuo A."/>
            <person name="Mondo S."/>
            <person name="Pangilinan J."/>
            <person name="Riley R."/>
            <person name="Labutti K."/>
            <person name="Andreopoulos B."/>
            <person name="Lipzen A."/>
            <person name="Chen C."/>
            <person name="Yanf M."/>
            <person name="Daum C."/>
            <person name="Ng V."/>
            <person name="Clum A."/>
            <person name="Steindorff A."/>
            <person name="Ohm R."/>
            <person name="Martin F."/>
            <person name="Silar P."/>
            <person name="Natvig D."/>
            <person name="Lalanne C."/>
            <person name="Gautier V."/>
            <person name="Ament-Velasquez S.L."/>
            <person name="Kruys A."/>
            <person name="Hutchinson M.I."/>
            <person name="Powell A.J."/>
            <person name="Barry K."/>
            <person name="Miller A.N."/>
            <person name="Grigoriev I.V."/>
            <person name="Debuchy R."/>
            <person name="Gladieux P."/>
            <person name="Thoren M.H."/>
            <person name="Johannesson H."/>
        </authorList>
    </citation>
    <scope>NUCLEOTIDE SEQUENCE</scope>
    <source>
        <strain evidence="2">SMH4607-1</strain>
    </source>
</reference>